<dbReference type="RefSeq" id="WP_006665261.1">
    <property type="nucleotide sequence ID" value="NZ_AOIP01000017.1"/>
</dbReference>
<dbReference type="Pfam" id="PF18780">
    <property type="entry name" value="HNH_repeat"/>
    <property type="match status" value="1"/>
</dbReference>
<accession>M0BAK4</accession>
<comment type="caution">
    <text evidence="1">The sequence shown here is derived from an EMBL/GenBank/DDBJ whole genome shotgun (WGS) entry which is preliminary data.</text>
</comment>
<keyword evidence="2" id="KW-1185">Reference proteome</keyword>
<proteinExistence type="predicted"/>
<evidence type="ECO:0008006" key="3">
    <source>
        <dbReference type="Google" id="ProtNLM"/>
    </source>
</evidence>
<sequence length="197" mass="22618">MTTEAECLDSLRRAAEQLGESPTKAQYEALGLRPASATIMDVMGGWNAAKERAGLETFDPCVSGDHPIQPKPDWVELPADVEWTELTGQQRWYYKNREERIERKDRRRSEIRHWLYAYKDRHCECERCGEGRPPCLDFHHPDEKNHGIATMVVNGHSKSSIRAEIERCIVLCANCHRLEHADPPDCDSAELQPDNHK</sequence>
<dbReference type="PATRIC" id="fig|1227491.4.peg.1847"/>
<dbReference type="Proteomes" id="UP000011591">
    <property type="component" value="Unassembled WGS sequence"/>
</dbReference>
<evidence type="ECO:0000313" key="2">
    <source>
        <dbReference type="Proteomes" id="UP000011591"/>
    </source>
</evidence>
<reference evidence="1 2" key="1">
    <citation type="journal article" date="2014" name="PLoS Genet.">
        <title>Phylogenetically driven sequencing of extremely halophilic archaea reveals strategies for static and dynamic osmo-response.</title>
        <authorList>
            <person name="Becker E.A."/>
            <person name="Seitzer P.M."/>
            <person name="Tritt A."/>
            <person name="Larsen D."/>
            <person name="Krusor M."/>
            <person name="Yao A.I."/>
            <person name="Wu D."/>
            <person name="Madern D."/>
            <person name="Eisen J.A."/>
            <person name="Darling A.E."/>
            <person name="Facciotti M.T."/>
        </authorList>
    </citation>
    <scope>NUCLEOTIDE SEQUENCE [LARGE SCALE GENOMIC DNA]</scope>
    <source>
        <strain evidence="1 2">DSM 13077</strain>
    </source>
</reference>
<protein>
    <recommendedName>
        <fullName evidence="3">HNH endonuclease</fullName>
    </recommendedName>
</protein>
<dbReference type="InterPro" id="IPR041025">
    <property type="entry name" value="HNH_repeat"/>
</dbReference>
<name>M0BAK4_9EURY</name>
<evidence type="ECO:0000313" key="1">
    <source>
        <dbReference type="EMBL" id="ELZ06684.1"/>
    </source>
</evidence>
<dbReference type="OrthoDB" id="307841at2157"/>
<dbReference type="AlphaFoldDB" id="M0BAK4"/>
<organism evidence="1 2">
    <name type="scientific">Natrialba aegyptia DSM 13077</name>
    <dbReference type="NCBI Taxonomy" id="1227491"/>
    <lineage>
        <taxon>Archaea</taxon>
        <taxon>Methanobacteriati</taxon>
        <taxon>Methanobacteriota</taxon>
        <taxon>Stenosarchaea group</taxon>
        <taxon>Halobacteria</taxon>
        <taxon>Halobacteriales</taxon>
        <taxon>Natrialbaceae</taxon>
        <taxon>Natrialba</taxon>
    </lineage>
</organism>
<dbReference type="EMBL" id="AOIP01000017">
    <property type="protein sequence ID" value="ELZ06684.1"/>
    <property type="molecule type" value="Genomic_DNA"/>
</dbReference>
<gene>
    <name evidence="1" type="ORF">C480_08938</name>
</gene>